<keyword evidence="1" id="KW-0472">Membrane</keyword>
<gene>
    <name evidence="3" type="ORF">CK500_02020</name>
</gene>
<comment type="caution">
    <text evidence="3">The sequence shown here is derived from an EMBL/GenBank/DDBJ whole genome shotgun (WGS) entry which is preliminary data.</text>
</comment>
<dbReference type="Pfam" id="PF24269">
    <property type="entry name" value="DUF7467"/>
    <property type="match status" value="1"/>
</dbReference>
<accession>A0A2A2FJ07</accession>
<evidence type="ECO:0000259" key="2">
    <source>
        <dbReference type="Pfam" id="PF24269"/>
    </source>
</evidence>
<evidence type="ECO:0000313" key="3">
    <source>
        <dbReference type="EMBL" id="PAU85471.1"/>
    </source>
</evidence>
<feature type="domain" description="DUF7467" evidence="2">
    <location>
        <begin position="251"/>
        <end position="328"/>
    </location>
</feature>
<proteinExistence type="predicted"/>
<protein>
    <recommendedName>
        <fullName evidence="2">DUF7467 domain-containing protein</fullName>
    </recommendedName>
</protein>
<dbReference type="EMBL" id="NSKC01000001">
    <property type="protein sequence ID" value="PAU85471.1"/>
    <property type="molecule type" value="Genomic_DNA"/>
</dbReference>
<organism evidence="3 4">
    <name type="scientific">Halorubrum salipaludis</name>
    <dbReference type="NCBI Taxonomy" id="2032630"/>
    <lineage>
        <taxon>Archaea</taxon>
        <taxon>Methanobacteriati</taxon>
        <taxon>Methanobacteriota</taxon>
        <taxon>Stenosarchaea group</taxon>
        <taxon>Halobacteria</taxon>
        <taxon>Halobacteriales</taxon>
        <taxon>Haloferacaceae</taxon>
        <taxon>Halorubrum</taxon>
    </lineage>
</organism>
<feature type="transmembrane region" description="Helical" evidence="1">
    <location>
        <begin position="20"/>
        <end position="41"/>
    </location>
</feature>
<sequence>MTRDPSETGRPSGLSRRRLLAGIGGVGAVGTASGLGTGAYLTDRETFASNGFGAGEVELTVDGAPAGGTVSLGVSGIDRGESGREAFDVGVRANPVRVWLATDCPAVDDALANALEVEFVVDGESVTGGYRPLADAARDHVAGGRLAEGCLDPTGAVTVEVFWRLPVDAPDGVAGAATDLTFRLHAEQCRHVSEADAAGSNPFAGRVCEGPECVPCEDENGVTIGSLTLRYLGDEEASVAAAAVGGGAGGKGTGGTVIFAGEVGPNETFVLEGSDSPTNGDPNWLGPNVYVDAAIDGDPGDATDGVRIHTSCSVALAPGDVYGAFEVVAVTTTDGEPVCGSEEN</sequence>
<keyword evidence="4" id="KW-1185">Reference proteome</keyword>
<keyword evidence="1" id="KW-1133">Transmembrane helix</keyword>
<keyword evidence="1" id="KW-0812">Transmembrane</keyword>
<dbReference type="InterPro" id="IPR055890">
    <property type="entry name" value="DUF7467"/>
</dbReference>
<dbReference type="PROSITE" id="PS51318">
    <property type="entry name" value="TAT"/>
    <property type="match status" value="1"/>
</dbReference>
<dbReference type="Proteomes" id="UP000218083">
    <property type="component" value="Unassembled WGS sequence"/>
</dbReference>
<dbReference type="RefSeq" id="WP_095635585.1">
    <property type="nucleotide sequence ID" value="NZ_NSKC01000001.1"/>
</dbReference>
<evidence type="ECO:0000313" key="4">
    <source>
        <dbReference type="Proteomes" id="UP000218083"/>
    </source>
</evidence>
<dbReference type="OrthoDB" id="162072at2157"/>
<evidence type="ECO:0000256" key="1">
    <source>
        <dbReference type="SAM" id="Phobius"/>
    </source>
</evidence>
<dbReference type="AlphaFoldDB" id="A0A2A2FJ07"/>
<name>A0A2A2FJ07_9EURY</name>
<reference evidence="3 4" key="1">
    <citation type="submission" date="2017-08" db="EMBL/GenBank/DDBJ databases">
        <title>The strain WRN001 was isolated from Binhai saline alkaline soil, Tianjin, China.</title>
        <authorList>
            <person name="Liu D."/>
            <person name="Zhang G."/>
        </authorList>
    </citation>
    <scope>NUCLEOTIDE SEQUENCE [LARGE SCALE GENOMIC DNA]</scope>
    <source>
        <strain evidence="3 4">WN019</strain>
    </source>
</reference>
<dbReference type="InterPro" id="IPR006311">
    <property type="entry name" value="TAT_signal"/>
</dbReference>